<keyword evidence="9" id="KW-0503">Monooxygenase</keyword>
<keyword evidence="19" id="KW-0378">Hydrolase</keyword>
<evidence type="ECO:0000256" key="5">
    <source>
        <dbReference type="ARBA" id="ARBA00022729"/>
    </source>
</evidence>
<feature type="compositionally biased region" description="Polar residues" evidence="16">
    <location>
        <begin position="307"/>
        <end position="320"/>
    </location>
</feature>
<evidence type="ECO:0000256" key="4">
    <source>
        <dbReference type="ARBA" id="ARBA00022723"/>
    </source>
</evidence>
<organism evidence="19 20">
    <name type="scientific">Mycena metata</name>
    <dbReference type="NCBI Taxonomy" id="1033252"/>
    <lineage>
        <taxon>Eukaryota</taxon>
        <taxon>Fungi</taxon>
        <taxon>Dikarya</taxon>
        <taxon>Basidiomycota</taxon>
        <taxon>Agaricomycotina</taxon>
        <taxon>Agaricomycetes</taxon>
        <taxon>Agaricomycetidae</taxon>
        <taxon>Agaricales</taxon>
        <taxon>Marasmiineae</taxon>
        <taxon>Mycenaceae</taxon>
        <taxon>Mycena</taxon>
    </lineage>
</organism>
<keyword evidence="8" id="KW-0186">Copper</keyword>
<dbReference type="PANTHER" id="PTHR33353">
    <property type="entry name" value="PUTATIVE (AFU_ORTHOLOGUE AFUA_1G12560)-RELATED"/>
    <property type="match status" value="1"/>
</dbReference>
<comment type="similarity">
    <text evidence="13">Belongs to the polysaccharide monooxygenase AA9 family.</text>
</comment>
<keyword evidence="11" id="KW-0119">Carbohydrate metabolism</keyword>
<protein>
    <recommendedName>
        <fullName evidence="15">lytic cellulose monooxygenase (C4-dehydrogenating)</fullName>
        <ecNumber evidence="15">1.14.99.56</ecNumber>
    </recommendedName>
</protein>
<keyword evidence="3" id="KW-0964">Secreted</keyword>
<keyword evidence="20" id="KW-1185">Reference proteome</keyword>
<dbReference type="Gene3D" id="2.70.50.70">
    <property type="match status" value="1"/>
</dbReference>
<evidence type="ECO:0000256" key="15">
    <source>
        <dbReference type="ARBA" id="ARBA00047174"/>
    </source>
</evidence>
<dbReference type="GO" id="GO:0005576">
    <property type="term" value="C:extracellular region"/>
    <property type="evidence" value="ECO:0007669"/>
    <property type="project" value="UniProtKB-SubCell"/>
</dbReference>
<evidence type="ECO:0000256" key="17">
    <source>
        <dbReference type="SAM" id="SignalP"/>
    </source>
</evidence>
<dbReference type="AlphaFoldDB" id="A0AAD7I7M3"/>
<dbReference type="CDD" id="cd21175">
    <property type="entry name" value="LPMO_AA9"/>
    <property type="match status" value="1"/>
</dbReference>
<evidence type="ECO:0000256" key="11">
    <source>
        <dbReference type="ARBA" id="ARBA00023277"/>
    </source>
</evidence>
<dbReference type="EC" id="1.14.99.56" evidence="15"/>
<dbReference type="GO" id="GO:0016787">
    <property type="term" value="F:hydrolase activity"/>
    <property type="evidence" value="ECO:0007669"/>
    <property type="project" value="UniProtKB-KW"/>
</dbReference>
<dbReference type="GO" id="GO:0004497">
    <property type="term" value="F:monooxygenase activity"/>
    <property type="evidence" value="ECO:0007669"/>
    <property type="project" value="UniProtKB-KW"/>
</dbReference>
<comment type="subcellular location">
    <subcellularLocation>
        <location evidence="2">Secreted</location>
    </subcellularLocation>
</comment>
<keyword evidence="5 17" id="KW-0732">Signal</keyword>
<evidence type="ECO:0000259" key="18">
    <source>
        <dbReference type="Pfam" id="PF03443"/>
    </source>
</evidence>
<accession>A0AAD7I7M3</accession>
<proteinExistence type="inferred from homology"/>
<comment type="caution">
    <text evidence="19">The sequence shown here is derived from an EMBL/GenBank/DDBJ whole genome shotgun (WGS) entry which is preliminary data.</text>
</comment>
<feature type="signal peptide" evidence="17">
    <location>
        <begin position="1"/>
        <end position="19"/>
    </location>
</feature>
<evidence type="ECO:0000256" key="6">
    <source>
        <dbReference type="ARBA" id="ARBA00023001"/>
    </source>
</evidence>
<evidence type="ECO:0000256" key="1">
    <source>
        <dbReference type="ARBA" id="ARBA00001973"/>
    </source>
</evidence>
<keyword evidence="6" id="KW-0136">Cellulose degradation</keyword>
<name>A0AAD7I7M3_9AGAR</name>
<dbReference type="EMBL" id="JARKIB010000119">
    <property type="protein sequence ID" value="KAJ7736871.1"/>
    <property type="molecule type" value="Genomic_DNA"/>
</dbReference>
<dbReference type="Proteomes" id="UP001215598">
    <property type="component" value="Unassembled WGS sequence"/>
</dbReference>
<evidence type="ECO:0000256" key="10">
    <source>
        <dbReference type="ARBA" id="ARBA00023157"/>
    </source>
</evidence>
<dbReference type="Pfam" id="PF03443">
    <property type="entry name" value="AA9"/>
    <property type="match status" value="1"/>
</dbReference>
<gene>
    <name evidence="19" type="ORF">B0H16DRAFT_110520</name>
</gene>
<evidence type="ECO:0000256" key="7">
    <source>
        <dbReference type="ARBA" id="ARBA00023002"/>
    </source>
</evidence>
<evidence type="ECO:0000313" key="19">
    <source>
        <dbReference type="EMBL" id="KAJ7736871.1"/>
    </source>
</evidence>
<evidence type="ECO:0000256" key="12">
    <source>
        <dbReference type="ARBA" id="ARBA00023326"/>
    </source>
</evidence>
<dbReference type="GO" id="GO:0046872">
    <property type="term" value="F:metal ion binding"/>
    <property type="evidence" value="ECO:0007669"/>
    <property type="project" value="UniProtKB-KW"/>
</dbReference>
<evidence type="ECO:0000256" key="16">
    <source>
        <dbReference type="SAM" id="MobiDB-lite"/>
    </source>
</evidence>
<sequence>MYSLVAAILASTSLVAGHGQVNRVQHGGSSNTGPNIYYSGDSANSKTATRIMYKASSPSYVLFNSFTDNSKMSCEGSSRSPAPNTISVMAGDEIDIYWEGATSELKGKAGTGSLTAYNPWVHAMGFVFDYITSCNGDCSTFDATNADWTKIAHGGIDTSKSISSELRATMKGKPEEYFPTSGPGLWAMAKLVENGSKWSIKIPIGLKSGQYMIRHELAAMHNPKTSDPTTGPQLYITCIQLDVTNGGDLSLPMGTQAKSLYKPDGAFANINVYSDSFDPASVEIPGPVVWDGVSSSANQRSKRMARSGSTKSKPCRSNTTKSKRTPKRSHNEPLRRTQQSHLS</sequence>
<comment type="catalytic activity">
    <reaction evidence="14">
        <text>[(1-&gt;4)-beta-D-glucosyl]n+m + reduced acceptor + O2 = 4-dehydro-beta-D-glucosyl-[(1-&gt;4)-beta-D-glucosyl]n-1 + [(1-&gt;4)-beta-D-glucosyl]m + acceptor + H2O.</text>
        <dbReference type="EC" id="1.14.99.56"/>
    </reaction>
</comment>
<reference evidence="19" key="1">
    <citation type="submission" date="2023-03" db="EMBL/GenBank/DDBJ databases">
        <title>Massive genome expansion in bonnet fungi (Mycena s.s.) driven by repeated elements and novel gene families across ecological guilds.</title>
        <authorList>
            <consortium name="Lawrence Berkeley National Laboratory"/>
            <person name="Harder C.B."/>
            <person name="Miyauchi S."/>
            <person name="Viragh M."/>
            <person name="Kuo A."/>
            <person name="Thoen E."/>
            <person name="Andreopoulos B."/>
            <person name="Lu D."/>
            <person name="Skrede I."/>
            <person name="Drula E."/>
            <person name="Henrissat B."/>
            <person name="Morin E."/>
            <person name="Kohler A."/>
            <person name="Barry K."/>
            <person name="LaButti K."/>
            <person name="Morin E."/>
            <person name="Salamov A."/>
            <person name="Lipzen A."/>
            <person name="Mereny Z."/>
            <person name="Hegedus B."/>
            <person name="Baldrian P."/>
            <person name="Stursova M."/>
            <person name="Weitz H."/>
            <person name="Taylor A."/>
            <person name="Grigoriev I.V."/>
            <person name="Nagy L.G."/>
            <person name="Martin F."/>
            <person name="Kauserud H."/>
        </authorList>
    </citation>
    <scope>NUCLEOTIDE SEQUENCE</scope>
    <source>
        <strain evidence="19">CBHHK182m</strain>
    </source>
</reference>
<evidence type="ECO:0000256" key="2">
    <source>
        <dbReference type="ARBA" id="ARBA00004613"/>
    </source>
</evidence>
<keyword evidence="7" id="KW-0560">Oxidoreductase</keyword>
<keyword evidence="10" id="KW-1015">Disulfide bond</keyword>
<keyword evidence="4" id="KW-0479">Metal-binding</keyword>
<evidence type="ECO:0000256" key="14">
    <source>
        <dbReference type="ARBA" id="ARBA00045077"/>
    </source>
</evidence>
<dbReference type="InterPro" id="IPR049892">
    <property type="entry name" value="AA9"/>
</dbReference>
<comment type="cofactor">
    <cofactor evidence="1">
        <name>Cu(2+)</name>
        <dbReference type="ChEBI" id="CHEBI:29036"/>
    </cofactor>
</comment>
<evidence type="ECO:0000256" key="8">
    <source>
        <dbReference type="ARBA" id="ARBA00023008"/>
    </source>
</evidence>
<dbReference type="GO" id="GO:0030245">
    <property type="term" value="P:cellulose catabolic process"/>
    <property type="evidence" value="ECO:0007669"/>
    <property type="project" value="UniProtKB-KW"/>
</dbReference>
<evidence type="ECO:0000256" key="9">
    <source>
        <dbReference type="ARBA" id="ARBA00023033"/>
    </source>
</evidence>
<evidence type="ECO:0000256" key="3">
    <source>
        <dbReference type="ARBA" id="ARBA00022525"/>
    </source>
</evidence>
<feature type="chain" id="PRO_5042207692" description="lytic cellulose monooxygenase (C4-dehydrogenating)" evidence="17">
    <location>
        <begin position="20"/>
        <end position="343"/>
    </location>
</feature>
<evidence type="ECO:0000256" key="13">
    <source>
        <dbReference type="ARBA" id="ARBA00044502"/>
    </source>
</evidence>
<feature type="region of interest" description="Disordered" evidence="16">
    <location>
        <begin position="293"/>
        <end position="343"/>
    </location>
</feature>
<feature type="domain" description="Auxiliary Activity family 9 catalytic" evidence="18">
    <location>
        <begin position="18"/>
        <end position="275"/>
    </location>
</feature>
<evidence type="ECO:0000313" key="20">
    <source>
        <dbReference type="Proteomes" id="UP001215598"/>
    </source>
</evidence>
<dbReference type="InterPro" id="IPR005103">
    <property type="entry name" value="AA9_LPMO"/>
</dbReference>
<dbReference type="PANTHER" id="PTHR33353:SF10">
    <property type="entry name" value="ENDO-BETA-1,4-GLUCANASE D"/>
    <property type="match status" value="1"/>
</dbReference>
<keyword evidence="12" id="KW-0624">Polysaccharide degradation</keyword>